<name>A0A2T3JEY0_PHOPO</name>
<organism evidence="4 6">
    <name type="scientific">Photobacterium phosphoreum</name>
    <dbReference type="NCBI Taxonomy" id="659"/>
    <lineage>
        <taxon>Bacteria</taxon>
        <taxon>Pseudomonadati</taxon>
        <taxon>Pseudomonadota</taxon>
        <taxon>Gammaproteobacteria</taxon>
        <taxon>Vibrionales</taxon>
        <taxon>Vibrionaceae</taxon>
        <taxon>Photobacterium</taxon>
    </lineage>
</organism>
<dbReference type="Proteomes" id="UP000241405">
    <property type="component" value="Unassembled WGS sequence"/>
</dbReference>
<dbReference type="EMBL" id="PYMP01000025">
    <property type="protein sequence ID" value="PSU47467.1"/>
    <property type="molecule type" value="Genomic_DNA"/>
</dbReference>
<reference evidence="2" key="2">
    <citation type="submission" date="2019-11" db="EMBL/GenBank/DDBJ databases">
        <title>Comparative genomics of photobacteria reveal adaptation to distinct habitats.</title>
        <authorList>
            <person name="Fuertes-Perez S."/>
            <person name="Hilgarth M."/>
            <person name="Vogel R.F."/>
        </authorList>
    </citation>
    <scope>NUCLEOTIDE SEQUENCE</scope>
    <source>
        <strain evidence="2">TMW2.2145</strain>
    </source>
</reference>
<keyword evidence="1" id="KW-1133">Transmembrane helix</keyword>
<sequence length="90" mass="10043">MEILLEKGWLNFGVSMLIGLSVCFIVIVLLDKVFKPKGFWWVFILLSSICIFLVTSTLDSGKSLTCLFLNSAGWAFVGIAGISIRKIREK</sequence>
<evidence type="ECO:0000313" key="5">
    <source>
        <dbReference type="Proteomes" id="UP000241405"/>
    </source>
</evidence>
<reference evidence="5 6" key="1">
    <citation type="submission" date="2018-03" db="EMBL/GenBank/DDBJ databases">
        <title>Whole genome sequencing of Histamine producing bacteria.</title>
        <authorList>
            <person name="Butler K."/>
        </authorList>
    </citation>
    <scope>NUCLEOTIDE SEQUENCE [LARGE SCALE GENOMIC DNA]</scope>
    <source>
        <strain evidence="4 6">FS-6.1</strain>
        <strain evidence="3 5">FS-6.2</strain>
    </source>
</reference>
<gene>
    <name evidence="4" type="ORF">C9J18_19055</name>
    <name evidence="3" type="ORF">CTM96_17855</name>
    <name evidence="2" type="ORF">GLP33_16485</name>
</gene>
<feature type="transmembrane region" description="Helical" evidence="1">
    <location>
        <begin position="38"/>
        <end position="55"/>
    </location>
</feature>
<keyword evidence="1" id="KW-0472">Membrane</keyword>
<evidence type="ECO:0000313" key="2">
    <source>
        <dbReference type="EMBL" id="MCF2303330.1"/>
    </source>
</evidence>
<dbReference type="EMBL" id="WMCP01000024">
    <property type="protein sequence ID" value="MCF2303330.1"/>
    <property type="molecule type" value="Genomic_DNA"/>
</dbReference>
<accession>A0A2T3JEY0</accession>
<feature type="transmembrane region" description="Helical" evidence="1">
    <location>
        <begin position="12"/>
        <end position="31"/>
    </location>
</feature>
<dbReference type="EMBL" id="PYMO01000025">
    <property type="protein sequence ID" value="PSU21395.1"/>
    <property type="molecule type" value="Genomic_DNA"/>
</dbReference>
<dbReference type="Proteomes" id="UP000241618">
    <property type="component" value="Unassembled WGS sequence"/>
</dbReference>
<evidence type="ECO:0000313" key="3">
    <source>
        <dbReference type="EMBL" id="PSU21395.1"/>
    </source>
</evidence>
<keyword evidence="5" id="KW-1185">Reference proteome</keyword>
<evidence type="ECO:0000313" key="4">
    <source>
        <dbReference type="EMBL" id="PSU47467.1"/>
    </source>
</evidence>
<dbReference type="RefSeq" id="WP_045030308.1">
    <property type="nucleotide sequence ID" value="NZ_CBCPKF010000005.1"/>
</dbReference>
<keyword evidence="1" id="KW-0812">Transmembrane</keyword>
<evidence type="ECO:0000313" key="6">
    <source>
        <dbReference type="Proteomes" id="UP000241618"/>
    </source>
</evidence>
<feature type="transmembrane region" description="Helical" evidence="1">
    <location>
        <begin position="67"/>
        <end position="84"/>
    </location>
</feature>
<comment type="caution">
    <text evidence="4">The sequence shown here is derived from an EMBL/GenBank/DDBJ whole genome shotgun (WGS) entry which is preliminary data.</text>
</comment>
<dbReference type="AlphaFoldDB" id="A0A2T3JEY0"/>
<protein>
    <submittedName>
        <fullName evidence="4">Uncharacterized protein</fullName>
    </submittedName>
</protein>
<dbReference type="GeneID" id="57353789"/>
<evidence type="ECO:0000256" key="1">
    <source>
        <dbReference type="SAM" id="Phobius"/>
    </source>
</evidence>
<dbReference type="Proteomes" id="UP000813876">
    <property type="component" value="Unassembled WGS sequence"/>
</dbReference>
<proteinExistence type="predicted"/>